<feature type="domain" description="Rhodanese" evidence="2">
    <location>
        <begin position="382"/>
        <end position="469"/>
    </location>
</feature>
<reference evidence="4" key="1">
    <citation type="submission" date="2016-10" db="EMBL/GenBank/DDBJ databases">
        <authorList>
            <person name="Varghese N."/>
            <person name="Submissions S."/>
        </authorList>
    </citation>
    <scope>NUCLEOTIDE SEQUENCE [LARGE SCALE GENOMIC DNA]</scope>
    <source>
        <strain evidence="4">DSM 45789</strain>
    </source>
</reference>
<dbReference type="InterPro" id="IPR036866">
    <property type="entry name" value="RibonucZ/Hydroxyglut_hydro"/>
</dbReference>
<keyword evidence="1" id="KW-0479">Metal-binding</keyword>
<evidence type="ECO:0000313" key="3">
    <source>
        <dbReference type="EMBL" id="SFS49561.1"/>
    </source>
</evidence>
<dbReference type="CDD" id="cd07724">
    <property type="entry name" value="POD-like_MBL-fold"/>
    <property type="match status" value="1"/>
</dbReference>
<dbReference type="Proteomes" id="UP000198660">
    <property type="component" value="Unassembled WGS sequence"/>
</dbReference>
<dbReference type="InterPro" id="IPR051682">
    <property type="entry name" value="Mito_Persulfide_Diox"/>
</dbReference>
<keyword evidence="3" id="KW-0378">Hydrolase</keyword>
<dbReference type="PANTHER" id="PTHR43084">
    <property type="entry name" value="PERSULFIDE DIOXYGENASE ETHE1"/>
    <property type="match status" value="1"/>
</dbReference>
<feature type="domain" description="Rhodanese" evidence="2">
    <location>
        <begin position="278"/>
        <end position="307"/>
    </location>
</feature>
<keyword evidence="4" id="KW-1185">Reference proteome</keyword>
<dbReference type="GO" id="GO:0070813">
    <property type="term" value="P:hydrogen sulfide metabolic process"/>
    <property type="evidence" value="ECO:0007669"/>
    <property type="project" value="TreeGrafter"/>
</dbReference>
<dbReference type="SUPFAM" id="SSF56281">
    <property type="entry name" value="Metallo-hydrolase/oxidoreductase"/>
    <property type="match status" value="1"/>
</dbReference>
<gene>
    <name evidence="3" type="ORF">SAMN05444972_1039</name>
</gene>
<dbReference type="InterPro" id="IPR001279">
    <property type="entry name" value="Metallo-B-lactamas"/>
</dbReference>
<evidence type="ECO:0000259" key="2">
    <source>
        <dbReference type="PROSITE" id="PS50206"/>
    </source>
</evidence>
<accession>A0A1I6QAR9</accession>
<evidence type="ECO:0000256" key="1">
    <source>
        <dbReference type="ARBA" id="ARBA00022723"/>
    </source>
</evidence>
<dbReference type="FunFam" id="3.60.15.10:FF:000030">
    <property type="entry name" value="Metallo-beta-lactamase family protein"/>
    <property type="match status" value="1"/>
</dbReference>
<dbReference type="SUPFAM" id="SSF52821">
    <property type="entry name" value="Rhodanese/Cell cycle control phosphatase"/>
    <property type="match status" value="2"/>
</dbReference>
<dbReference type="Gene3D" id="3.60.15.10">
    <property type="entry name" value="Ribonuclease Z/Hydroxyacylglutathione hydrolase-like"/>
    <property type="match status" value="1"/>
</dbReference>
<dbReference type="Gene3D" id="3.40.250.10">
    <property type="entry name" value="Rhodanese-like domain"/>
    <property type="match status" value="2"/>
</dbReference>
<dbReference type="AlphaFoldDB" id="A0A1I6QAR9"/>
<dbReference type="OrthoDB" id="9784009at2"/>
<dbReference type="PANTHER" id="PTHR43084:SF1">
    <property type="entry name" value="PERSULFIDE DIOXYGENASE ETHE1, MITOCHONDRIAL"/>
    <property type="match status" value="1"/>
</dbReference>
<dbReference type="GO" id="GO:0016787">
    <property type="term" value="F:hydrolase activity"/>
    <property type="evidence" value="ECO:0007669"/>
    <property type="project" value="UniProtKB-KW"/>
</dbReference>
<dbReference type="GO" id="GO:0046872">
    <property type="term" value="F:metal ion binding"/>
    <property type="evidence" value="ECO:0007669"/>
    <property type="project" value="UniProtKB-KW"/>
</dbReference>
<dbReference type="InterPro" id="IPR001763">
    <property type="entry name" value="Rhodanese-like_dom"/>
</dbReference>
<name>A0A1I6QAR9_9BACL</name>
<dbReference type="Pfam" id="PF00581">
    <property type="entry name" value="Rhodanese"/>
    <property type="match status" value="1"/>
</dbReference>
<protein>
    <submittedName>
        <fullName evidence="3">Hydroxyacylglutathione hydrolase</fullName>
    </submittedName>
</protein>
<organism evidence="3 4">
    <name type="scientific">Marininema halotolerans</name>
    <dbReference type="NCBI Taxonomy" id="1155944"/>
    <lineage>
        <taxon>Bacteria</taxon>
        <taxon>Bacillati</taxon>
        <taxon>Bacillota</taxon>
        <taxon>Bacilli</taxon>
        <taxon>Bacillales</taxon>
        <taxon>Thermoactinomycetaceae</taxon>
        <taxon>Marininema</taxon>
    </lineage>
</organism>
<dbReference type="PROSITE" id="PS50206">
    <property type="entry name" value="RHODANESE_3"/>
    <property type="match status" value="2"/>
</dbReference>
<dbReference type="SMART" id="SM00450">
    <property type="entry name" value="RHOD"/>
    <property type="match status" value="1"/>
</dbReference>
<dbReference type="SMART" id="SM00849">
    <property type="entry name" value="Lactamase_B"/>
    <property type="match status" value="1"/>
</dbReference>
<dbReference type="Pfam" id="PF00753">
    <property type="entry name" value="Lactamase_B"/>
    <property type="match status" value="1"/>
</dbReference>
<dbReference type="InterPro" id="IPR036873">
    <property type="entry name" value="Rhodanese-like_dom_sf"/>
</dbReference>
<sequence>MYFHRFFYEPLAHASYLVGCSTTKQALIVDPSRDITPYLELAHREGMQITAIAETHIHADLLSGARELADRTQGTLYLSGEGEEGGYRWAKDHSHHFLRDNDSFTVGELYIQALHTPGHTPEHLSFLLSQNKTSPPLGLFSGDFLFVGDAGRPDLLEKAVGIKGSSDIGAQALYHSIQRIQTFPDYLQIWPSHGAGSACGKALGSLPMSTLGYEKHTNWVFQEPTRSSFIKNIQTDQPMPPPYFSRMKKWNCESLPLLRERPKPDHFKTEDLRQLDFGKDGFYLVDTRPAGEFLRGHIKGSLCLPHNRSFVQWAGWLLENAPPLVLIVEEKREKQIERDLAMIGLDQQIAGILLTSELTQFPREDLETTRDVEPKDIVQYVQQEDIQVIDVRTHTEWQNGHLPNALHLPLATLCQHLHQLPTGQPLLMQCKSGGRSAIASSLLQAKGYDVINLRGGWDRWVEEHLVTEQPIHTPSS</sequence>
<proteinExistence type="predicted"/>
<dbReference type="GO" id="GO:0050313">
    <property type="term" value="F:sulfur dioxygenase activity"/>
    <property type="evidence" value="ECO:0007669"/>
    <property type="project" value="InterPro"/>
</dbReference>
<dbReference type="GO" id="GO:0006749">
    <property type="term" value="P:glutathione metabolic process"/>
    <property type="evidence" value="ECO:0007669"/>
    <property type="project" value="InterPro"/>
</dbReference>
<dbReference type="InterPro" id="IPR044528">
    <property type="entry name" value="POD-like_MBL-fold"/>
</dbReference>
<evidence type="ECO:0000313" key="4">
    <source>
        <dbReference type="Proteomes" id="UP000198660"/>
    </source>
</evidence>
<dbReference type="EMBL" id="FPAA01000003">
    <property type="protein sequence ID" value="SFS49561.1"/>
    <property type="molecule type" value="Genomic_DNA"/>
</dbReference>
<dbReference type="RefSeq" id="WP_091834519.1">
    <property type="nucleotide sequence ID" value="NZ_FPAA01000003.1"/>
</dbReference>
<dbReference type="CDD" id="cd00158">
    <property type="entry name" value="RHOD"/>
    <property type="match status" value="1"/>
</dbReference>